<dbReference type="InterPro" id="IPR008676">
    <property type="entry name" value="MRG"/>
</dbReference>
<dbReference type="STRING" id="5601.A0A0D2D5A7"/>
<dbReference type="InterPro" id="IPR053820">
    <property type="entry name" value="MSL3_chromo-like"/>
</dbReference>
<evidence type="ECO:0000256" key="5">
    <source>
        <dbReference type="ARBA" id="ARBA00022853"/>
    </source>
</evidence>
<comment type="subunit">
    <text evidence="3">Component of the NuA4 histone acetyltransferase complex.</text>
</comment>
<dbReference type="AlphaFoldDB" id="A0A0D2D5A7"/>
<feature type="domain" description="MRG" evidence="10">
    <location>
        <begin position="130"/>
        <end position="313"/>
    </location>
</feature>
<feature type="domain" description="MSL3 chromodomain-like" evidence="11">
    <location>
        <begin position="12"/>
        <end position="83"/>
    </location>
</feature>
<dbReference type="InterPro" id="IPR038217">
    <property type="entry name" value="MRG_C_sf"/>
</dbReference>
<gene>
    <name evidence="12" type="ORF">PV04_00973</name>
</gene>
<keyword evidence="5" id="KW-0156">Chromatin regulator</keyword>
<dbReference type="PANTHER" id="PTHR10880">
    <property type="entry name" value="MORTALITY FACTOR 4-LIKE PROTEIN"/>
    <property type="match status" value="1"/>
</dbReference>
<evidence type="ECO:0000259" key="11">
    <source>
        <dbReference type="Pfam" id="PF22732"/>
    </source>
</evidence>
<dbReference type="PROSITE" id="PS51640">
    <property type="entry name" value="MRG"/>
    <property type="match status" value="1"/>
</dbReference>
<evidence type="ECO:0000259" key="10">
    <source>
        <dbReference type="Pfam" id="PF05712"/>
    </source>
</evidence>
<dbReference type="SUPFAM" id="SSF54160">
    <property type="entry name" value="Chromo domain-like"/>
    <property type="match status" value="1"/>
</dbReference>
<keyword evidence="6" id="KW-0805">Transcription regulation</keyword>
<evidence type="ECO:0000256" key="1">
    <source>
        <dbReference type="ARBA" id="ARBA00004123"/>
    </source>
</evidence>
<evidence type="ECO:0000256" key="7">
    <source>
        <dbReference type="ARBA" id="ARBA00023163"/>
    </source>
</evidence>
<dbReference type="PIRSF" id="PIRSF038133">
    <property type="entry name" value="HAT_Nua4_EAF3/MRG15"/>
    <property type="match status" value="1"/>
</dbReference>
<accession>A0A0D2D5A7</accession>
<organism evidence="12 13">
    <name type="scientific">Phialophora macrospora</name>
    <dbReference type="NCBI Taxonomy" id="1851006"/>
    <lineage>
        <taxon>Eukaryota</taxon>
        <taxon>Fungi</taxon>
        <taxon>Dikarya</taxon>
        <taxon>Ascomycota</taxon>
        <taxon>Pezizomycotina</taxon>
        <taxon>Eurotiomycetes</taxon>
        <taxon>Chaetothyriomycetidae</taxon>
        <taxon>Chaetothyriales</taxon>
        <taxon>Herpotrichiellaceae</taxon>
        <taxon>Phialophora</taxon>
    </lineage>
</organism>
<evidence type="ECO:0000256" key="9">
    <source>
        <dbReference type="SAM" id="MobiDB-lite"/>
    </source>
</evidence>
<evidence type="ECO:0000256" key="4">
    <source>
        <dbReference type="ARBA" id="ARBA00018505"/>
    </source>
</evidence>
<feature type="region of interest" description="Disordered" evidence="9">
    <location>
        <begin position="83"/>
        <end position="136"/>
    </location>
</feature>
<reference evidence="12 13" key="1">
    <citation type="submission" date="2015-01" db="EMBL/GenBank/DDBJ databases">
        <title>The Genome Sequence of Capronia semiimmersa CBS27337.</title>
        <authorList>
            <consortium name="The Broad Institute Genomics Platform"/>
            <person name="Cuomo C."/>
            <person name="de Hoog S."/>
            <person name="Gorbushina A."/>
            <person name="Stielow B."/>
            <person name="Teixiera M."/>
            <person name="Abouelleil A."/>
            <person name="Chapman S.B."/>
            <person name="Priest M."/>
            <person name="Young S.K."/>
            <person name="Wortman J."/>
            <person name="Nusbaum C."/>
            <person name="Birren B."/>
        </authorList>
    </citation>
    <scope>NUCLEOTIDE SEQUENCE [LARGE SCALE GENOMIC DNA]</scope>
    <source>
        <strain evidence="12 13">CBS 27337</strain>
    </source>
</reference>
<dbReference type="GO" id="GO:0035267">
    <property type="term" value="C:NuA4 histone acetyltransferase complex"/>
    <property type="evidence" value="ECO:0007669"/>
    <property type="project" value="TreeGrafter"/>
</dbReference>
<dbReference type="PANTHER" id="PTHR10880:SF15">
    <property type="entry name" value="MSL COMPLEX SUBUNIT 3"/>
    <property type="match status" value="1"/>
</dbReference>
<comment type="similarity">
    <text evidence="2">Belongs to the MRG family.</text>
</comment>
<evidence type="ECO:0000256" key="3">
    <source>
        <dbReference type="ARBA" id="ARBA00011353"/>
    </source>
</evidence>
<evidence type="ECO:0000256" key="2">
    <source>
        <dbReference type="ARBA" id="ARBA00009093"/>
    </source>
</evidence>
<evidence type="ECO:0000256" key="8">
    <source>
        <dbReference type="ARBA" id="ARBA00023242"/>
    </source>
</evidence>
<protein>
    <recommendedName>
        <fullName evidence="4">Chromatin modification-related protein EAF3</fullName>
    </recommendedName>
</protein>
<dbReference type="Proteomes" id="UP000054266">
    <property type="component" value="Unassembled WGS sequence"/>
</dbReference>
<evidence type="ECO:0000313" key="13">
    <source>
        <dbReference type="Proteomes" id="UP000054266"/>
    </source>
</evidence>
<comment type="subcellular location">
    <subcellularLocation>
        <location evidence="1">Nucleus</location>
    </subcellularLocation>
</comment>
<dbReference type="EMBL" id="KN846956">
    <property type="protein sequence ID" value="KIW72801.1"/>
    <property type="molecule type" value="Genomic_DNA"/>
</dbReference>
<keyword evidence="13" id="KW-1185">Reference proteome</keyword>
<dbReference type="Gene3D" id="1.10.274.30">
    <property type="entry name" value="MRG domain"/>
    <property type="match status" value="1"/>
</dbReference>
<proteinExistence type="inferred from homology"/>
<dbReference type="HOGENOM" id="CLU_039566_1_1_1"/>
<dbReference type="InterPro" id="IPR026541">
    <property type="entry name" value="MRG_dom"/>
</dbReference>
<dbReference type="Pfam" id="PF05712">
    <property type="entry name" value="MRG"/>
    <property type="match status" value="1"/>
</dbReference>
<keyword evidence="8" id="KW-0539">Nucleus</keyword>
<dbReference type="GO" id="GO:0006325">
    <property type="term" value="P:chromatin organization"/>
    <property type="evidence" value="ECO:0007669"/>
    <property type="project" value="UniProtKB-KW"/>
</dbReference>
<dbReference type="GO" id="GO:0032221">
    <property type="term" value="C:Rpd3S complex"/>
    <property type="evidence" value="ECO:0007669"/>
    <property type="project" value="TreeGrafter"/>
</dbReference>
<evidence type="ECO:0000313" key="12">
    <source>
        <dbReference type="EMBL" id="KIW72801.1"/>
    </source>
</evidence>
<sequence length="324" mass="37363">MAPQSGESKSTYQNNEKVLCFHGEFLYEAKIQDLRRTDSKDPKSPFEYKIHYKGWKNTWDDWVSFERLRKWTDENRELAAQLRREHTQAQKALAKTTSKSRRGQGSEIGSGRGSEERTSSVPAAGGRGSKRARDNDIEKEDAFYSRPSIRINVPDHLKNLLVDDWENVTKSLLLVPLPSQAPANYIIDEYFNEEKINRRLGSAEADILEEFCAGLKMYFEKAVGKILLYRFERSQLAEVRKLWESGKYKDWEGKGPGDCYGAEHLTRMIVNLPEMIAQTNMDAEAVSRLKTELSKFSTWLSRNSSKFFCAKYEKPSAEYVENAR</sequence>
<dbReference type="InterPro" id="IPR016197">
    <property type="entry name" value="Chromo-like_dom_sf"/>
</dbReference>
<evidence type="ECO:0000256" key="6">
    <source>
        <dbReference type="ARBA" id="ARBA00023015"/>
    </source>
</evidence>
<name>A0A0D2D5A7_9EURO</name>
<dbReference type="GO" id="GO:0006355">
    <property type="term" value="P:regulation of DNA-templated transcription"/>
    <property type="evidence" value="ECO:0007669"/>
    <property type="project" value="InterPro"/>
</dbReference>
<keyword evidence="7" id="KW-0804">Transcription</keyword>
<dbReference type="Gene3D" id="2.30.30.140">
    <property type="match status" value="1"/>
</dbReference>
<dbReference type="Pfam" id="PF22732">
    <property type="entry name" value="MSL3_chromo-like"/>
    <property type="match status" value="1"/>
</dbReference>